<dbReference type="InterPro" id="IPR051695">
    <property type="entry name" value="Phosphoglycerate_Mutase"/>
</dbReference>
<dbReference type="Pfam" id="PF00300">
    <property type="entry name" value="His_Phos_1"/>
    <property type="match status" value="1"/>
</dbReference>
<dbReference type="GO" id="GO:0043456">
    <property type="term" value="P:regulation of pentose-phosphate shunt"/>
    <property type="evidence" value="ECO:0007669"/>
    <property type="project" value="TreeGrafter"/>
</dbReference>
<dbReference type="GO" id="GO:0004331">
    <property type="term" value="F:fructose-2,6-bisphosphate 2-phosphatase activity"/>
    <property type="evidence" value="ECO:0007669"/>
    <property type="project" value="TreeGrafter"/>
</dbReference>
<dbReference type="AlphaFoldDB" id="A0A1G5K6X4"/>
<dbReference type="RefSeq" id="WP_175453446.1">
    <property type="nucleotide sequence ID" value="NZ_FMVT01000023.1"/>
</dbReference>
<dbReference type="Proteomes" id="UP000199502">
    <property type="component" value="Unassembled WGS sequence"/>
</dbReference>
<dbReference type="Gene3D" id="3.40.50.1240">
    <property type="entry name" value="Phosphoglycerate mutase-like"/>
    <property type="match status" value="1"/>
</dbReference>
<dbReference type="CDD" id="cd07067">
    <property type="entry name" value="HP_PGM_like"/>
    <property type="match status" value="1"/>
</dbReference>
<dbReference type="GO" id="GO:0045820">
    <property type="term" value="P:negative regulation of glycolytic process"/>
    <property type="evidence" value="ECO:0007669"/>
    <property type="project" value="TreeGrafter"/>
</dbReference>
<protein>
    <submittedName>
        <fullName evidence="2">Probable phosphoglycerate mutase</fullName>
    </submittedName>
</protein>
<dbReference type="InterPro" id="IPR029033">
    <property type="entry name" value="His_PPase_superfam"/>
</dbReference>
<dbReference type="InterPro" id="IPR013078">
    <property type="entry name" value="His_Pase_superF_clade-1"/>
</dbReference>
<keyword evidence="1" id="KW-0378">Hydrolase</keyword>
<keyword evidence="3" id="KW-1185">Reference proteome</keyword>
<evidence type="ECO:0000256" key="1">
    <source>
        <dbReference type="ARBA" id="ARBA00022801"/>
    </source>
</evidence>
<organism evidence="2 3">
    <name type="scientific">Paracoccus tibetensis</name>
    <dbReference type="NCBI Taxonomy" id="336292"/>
    <lineage>
        <taxon>Bacteria</taxon>
        <taxon>Pseudomonadati</taxon>
        <taxon>Pseudomonadota</taxon>
        <taxon>Alphaproteobacteria</taxon>
        <taxon>Rhodobacterales</taxon>
        <taxon>Paracoccaceae</taxon>
        <taxon>Paracoccus</taxon>
    </lineage>
</organism>
<evidence type="ECO:0000313" key="3">
    <source>
        <dbReference type="Proteomes" id="UP000199502"/>
    </source>
</evidence>
<dbReference type="EMBL" id="FMVT01000023">
    <property type="protein sequence ID" value="SCY95981.1"/>
    <property type="molecule type" value="Genomic_DNA"/>
</dbReference>
<dbReference type="GO" id="GO:0005829">
    <property type="term" value="C:cytosol"/>
    <property type="evidence" value="ECO:0007669"/>
    <property type="project" value="TreeGrafter"/>
</dbReference>
<name>A0A1G5K6X4_9RHOB</name>
<evidence type="ECO:0000313" key="2">
    <source>
        <dbReference type="EMBL" id="SCY95981.1"/>
    </source>
</evidence>
<reference evidence="2 3" key="1">
    <citation type="submission" date="2016-10" db="EMBL/GenBank/DDBJ databases">
        <authorList>
            <person name="de Groot N.N."/>
        </authorList>
    </citation>
    <scope>NUCLEOTIDE SEQUENCE [LARGE SCALE GENOMIC DNA]</scope>
    <source>
        <strain evidence="2 3">CGMCC 1.8925</strain>
    </source>
</reference>
<gene>
    <name evidence="2" type="ORF">SAMN05660710_03707</name>
</gene>
<sequence>MSLFLHPVFFLLRHGRTAHNAADLIAGATDAPLDDEGRRQAEAAACHWQALPLGRLQVSPMLRACQTAEPLLKRRPDLRAELAPLLAERNWGIWEGQPRAILNRNAGPEGGEGPETFRARVTAACAAIPGPAAGEAPPLLIGHSGTAREITALLDVPFIRPPNCALIRYHRGQDGAWRADPPELPAALSVEP</sequence>
<dbReference type="PANTHER" id="PTHR46517">
    <property type="entry name" value="FRUCTOSE-2,6-BISPHOSPHATASE TIGAR"/>
    <property type="match status" value="1"/>
</dbReference>
<dbReference type="PANTHER" id="PTHR46517:SF1">
    <property type="entry name" value="FRUCTOSE-2,6-BISPHOSPHATASE TIGAR"/>
    <property type="match status" value="1"/>
</dbReference>
<accession>A0A1G5K6X4</accession>
<dbReference type="STRING" id="336292.SAMN05660710_03707"/>
<dbReference type="SMART" id="SM00855">
    <property type="entry name" value="PGAM"/>
    <property type="match status" value="1"/>
</dbReference>
<proteinExistence type="predicted"/>
<dbReference type="SUPFAM" id="SSF53254">
    <property type="entry name" value="Phosphoglycerate mutase-like"/>
    <property type="match status" value="1"/>
</dbReference>